<dbReference type="InterPro" id="IPR042625">
    <property type="entry name" value="JAM2"/>
</dbReference>
<dbReference type="OrthoDB" id="10015491at2759"/>
<organism evidence="5 6">
    <name type="scientific">Megalops atlanticus</name>
    <name type="common">Tarpon</name>
    <name type="synonym">Clupea gigantea</name>
    <dbReference type="NCBI Taxonomy" id="7932"/>
    <lineage>
        <taxon>Eukaryota</taxon>
        <taxon>Metazoa</taxon>
        <taxon>Chordata</taxon>
        <taxon>Craniata</taxon>
        <taxon>Vertebrata</taxon>
        <taxon>Euteleostomi</taxon>
        <taxon>Actinopterygii</taxon>
        <taxon>Neopterygii</taxon>
        <taxon>Teleostei</taxon>
        <taxon>Elopiformes</taxon>
        <taxon>Megalopidae</taxon>
        <taxon>Megalops</taxon>
    </lineage>
</organism>
<comment type="caution">
    <text evidence="5">The sequence shown here is derived from an EMBL/GenBank/DDBJ whole genome shotgun (WGS) entry which is preliminary data.</text>
</comment>
<feature type="compositionally biased region" description="Basic residues" evidence="1">
    <location>
        <begin position="279"/>
        <end position="294"/>
    </location>
</feature>
<dbReference type="Pfam" id="PF13927">
    <property type="entry name" value="Ig_3"/>
    <property type="match status" value="1"/>
</dbReference>
<keyword evidence="2" id="KW-0812">Transmembrane</keyword>
<dbReference type="Proteomes" id="UP001046870">
    <property type="component" value="Chromosome 15"/>
</dbReference>
<protein>
    <recommendedName>
        <fullName evidence="4">Ig-like domain-containing protein</fullName>
    </recommendedName>
</protein>
<dbReference type="GO" id="GO:0098636">
    <property type="term" value="C:protein complex involved in cell adhesion"/>
    <property type="evidence" value="ECO:0007669"/>
    <property type="project" value="TreeGrafter"/>
</dbReference>
<dbReference type="PANTHER" id="PTHR44663">
    <property type="entry name" value="JUNCTIONAL ADHESION MOLECULE B"/>
    <property type="match status" value="1"/>
</dbReference>
<keyword evidence="3" id="KW-0732">Signal</keyword>
<dbReference type="SUPFAM" id="SSF48726">
    <property type="entry name" value="Immunoglobulin"/>
    <property type="match status" value="2"/>
</dbReference>
<keyword evidence="6" id="KW-1185">Reference proteome</keyword>
<evidence type="ECO:0000256" key="3">
    <source>
        <dbReference type="SAM" id="SignalP"/>
    </source>
</evidence>
<dbReference type="PROSITE" id="PS50835">
    <property type="entry name" value="IG_LIKE"/>
    <property type="match status" value="2"/>
</dbReference>
<reference evidence="5" key="1">
    <citation type="submission" date="2021-01" db="EMBL/GenBank/DDBJ databases">
        <authorList>
            <person name="Zahm M."/>
            <person name="Roques C."/>
            <person name="Cabau C."/>
            <person name="Klopp C."/>
            <person name="Donnadieu C."/>
            <person name="Jouanno E."/>
            <person name="Lampietro C."/>
            <person name="Louis A."/>
            <person name="Herpin A."/>
            <person name="Echchiki A."/>
            <person name="Berthelot C."/>
            <person name="Parey E."/>
            <person name="Roest-Crollius H."/>
            <person name="Braasch I."/>
            <person name="Postlethwait J."/>
            <person name="Bobe J."/>
            <person name="Montfort J."/>
            <person name="Bouchez O."/>
            <person name="Begum T."/>
            <person name="Mejri S."/>
            <person name="Adams A."/>
            <person name="Chen W.-J."/>
            <person name="Guiguen Y."/>
        </authorList>
    </citation>
    <scope>NUCLEOTIDE SEQUENCE</scope>
    <source>
        <strain evidence="5">YG-15Mar2019-1</strain>
        <tissue evidence="5">Brain</tissue>
    </source>
</reference>
<keyword evidence="2" id="KW-1133">Transmembrane helix</keyword>
<dbReference type="InterPro" id="IPR003598">
    <property type="entry name" value="Ig_sub2"/>
</dbReference>
<dbReference type="InterPro" id="IPR036179">
    <property type="entry name" value="Ig-like_dom_sf"/>
</dbReference>
<dbReference type="PANTHER" id="PTHR44663:SF1">
    <property type="entry name" value="JUNCTIONAL ADHESION MOLECULE 2 PRECURSOR"/>
    <property type="match status" value="1"/>
</dbReference>
<dbReference type="AlphaFoldDB" id="A0A9D3PM44"/>
<feature type="transmembrane region" description="Helical" evidence="2">
    <location>
        <begin position="247"/>
        <end position="272"/>
    </location>
</feature>
<feature type="domain" description="Ig-like" evidence="4">
    <location>
        <begin position="148"/>
        <end position="241"/>
    </location>
</feature>
<dbReference type="GO" id="GO:0005886">
    <property type="term" value="C:plasma membrane"/>
    <property type="evidence" value="ECO:0007669"/>
    <property type="project" value="TreeGrafter"/>
</dbReference>
<dbReference type="Gene3D" id="2.60.40.10">
    <property type="entry name" value="Immunoglobulins"/>
    <property type="match status" value="2"/>
</dbReference>
<dbReference type="SMART" id="SM00409">
    <property type="entry name" value="IG"/>
    <property type="match status" value="2"/>
</dbReference>
<dbReference type="GO" id="GO:0009986">
    <property type="term" value="C:cell surface"/>
    <property type="evidence" value="ECO:0007669"/>
    <property type="project" value="TreeGrafter"/>
</dbReference>
<name>A0A9D3PM44_MEGAT</name>
<dbReference type="InterPro" id="IPR013106">
    <property type="entry name" value="Ig_V-set"/>
</dbReference>
<evidence type="ECO:0000313" key="5">
    <source>
        <dbReference type="EMBL" id="KAG7463539.1"/>
    </source>
</evidence>
<dbReference type="Pfam" id="PF07686">
    <property type="entry name" value="V-set"/>
    <property type="match status" value="1"/>
</dbReference>
<evidence type="ECO:0000313" key="6">
    <source>
        <dbReference type="Proteomes" id="UP001046870"/>
    </source>
</evidence>
<evidence type="ECO:0000259" key="4">
    <source>
        <dbReference type="PROSITE" id="PS50835"/>
    </source>
</evidence>
<dbReference type="GO" id="GO:0007159">
    <property type="term" value="P:leukocyte cell-cell adhesion"/>
    <property type="evidence" value="ECO:0007669"/>
    <property type="project" value="TreeGrafter"/>
</dbReference>
<sequence>MWSCVSRSASHHYSCVPAPRMKLAGLIISTLLVLLKSHSSAAVTVSTSKPRVEVRENEDAVLSCIFKTEKDDHPRIEWKRNAKELSFVYFGGQFKGNLAGRAKIEGATVTLYKATLKDAGVYRCEVSAPLDSVTLGETNITLKVLVPPHTPSCEIPSNVLAGAAVELHCKDKLSFPPATYKWYKDNKPLSTAKLPNISYSMDTHSGTLHFKSVSRTDSGQYRCESSNGVGAPKSCEAKRMKIDEVDIILVAAAGGGAFLVICLCILGICCACRRGCCKKDKRRGNRSSHSSPPRHPRDFKHTQSFML</sequence>
<accession>A0A9D3PM44</accession>
<dbReference type="SMART" id="SM00408">
    <property type="entry name" value="IGc2"/>
    <property type="match status" value="2"/>
</dbReference>
<feature type="region of interest" description="Disordered" evidence="1">
    <location>
        <begin position="279"/>
        <end position="307"/>
    </location>
</feature>
<feature type="chain" id="PRO_5038646792" description="Ig-like domain-containing protein" evidence="3">
    <location>
        <begin position="43"/>
        <end position="307"/>
    </location>
</feature>
<gene>
    <name evidence="5" type="ORF">MATL_G00177690</name>
</gene>
<dbReference type="InterPro" id="IPR007110">
    <property type="entry name" value="Ig-like_dom"/>
</dbReference>
<evidence type="ECO:0000256" key="1">
    <source>
        <dbReference type="SAM" id="MobiDB-lite"/>
    </source>
</evidence>
<proteinExistence type="predicted"/>
<dbReference type="EMBL" id="JAFDVH010000015">
    <property type="protein sequence ID" value="KAG7463539.1"/>
    <property type="molecule type" value="Genomic_DNA"/>
</dbReference>
<dbReference type="GO" id="GO:0070160">
    <property type="term" value="C:tight junction"/>
    <property type="evidence" value="ECO:0007669"/>
    <property type="project" value="TreeGrafter"/>
</dbReference>
<dbReference type="InterPro" id="IPR013783">
    <property type="entry name" value="Ig-like_fold"/>
</dbReference>
<feature type="domain" description="Ig-like" evidence="4">
    <location>
        <begin position="41"/>
        <end position="141"/>
    </location>
</feature>
<dbReference type="InterPro" id="IPR003599">
    <property type="entry name" value="Ig_sub"/>
</dbReference>
<keyword evidence="2" id="KW-0472">Membrane</keyword>
<evidence type="ECO:0000256" key="2">
    <source>
        <dbReference type="SAM" id="Phobius"/>
    </source>
</evidence>
<feature type="signal peptide" evidence="3">
    <location>
        <begin position="1"/>
        <end position="42"/>
    </location>
</feature>